<keyword evidence="3" id="KW-0238">DNA-binding</keyword>
<comment type="caution">
    <text evidence="5">The sequence shown here is derived from an EMBL/GenBank/DDBJ whole genome shotgun (WGS) entry which is preliminary data.</text>
</comment>
<sequence length="383" mass="44290">MIETDTYISKIINERLDAQFFNSKFISLTDRIRTNPHKPLYKLVGFSNESWNQKDFFEDYFPYIEISAIDIQTGVITEIINVEKVNAPSRAKKVVRNNDILVSTTRPNRGAISLVKNVEDVYIASTGFAVIRNIKEDILRDYLFIVLKLKISLDQMGQRSSGGNYPAITEDELKKILIPLPPKEIQQKIVDLYQQAQQTKQAKKQEAKTLLDGIDDYLLKELGIELSENVGNEKCFEVSFLELLGNRLDPIPYNTRFTSLRELIKTNPLKKLYLKDLIIHSVTGDWGIEEDEITDDYMKRLVIRSTEFDNRYNLRLDNSRVKYRKIRIEKLTKMDIQPNDLLIEKSGGSPDQPVGRIAFLSTDIIDNNTLCYSNFIHKIRVDK</sequence>
<dbReference type="InterPro" id="IPR052021">
    <property type="entry name" value="Type-I_RS_S_subunit"/>
</dbReference>
<dbReference type="Gene3D" id="3.90.220.20">
    <property type="entry name" value="DNA methylase specificity domains"/>
    <property type="match status" value="2"/>
</dbReference>
<evidence type="ECO:0000259" key="4">
    <source>
        <dbReference type="Pfam" id="PF01420"/>
    </source>
</evidence>
<dbReference type="SUPFAM" id="SSF116734">
    <property type="entry name" value="DNA methylase specificity domain"/>
    <property type="match status" value="1"/>
</dbReference>
<evidence type="ECO:0000313" key="5">
    <source>
        <dbReference type="EMBL" id="KAA6314600.1"/>
    </source>
</evidence>
<evidence type="ECO:0000256" key="1">
    <source>
        <dbReference type="ARBA" id="ARBA00010923"/>
    </source>
</evidence>
<accession>A0A5J4Q0M6</accession>
<dbReference type="InterPro" id="IPR044946">
    <property type="entry name" value="Restrct_endonuc_typeI_TRD_sf"/>
</dbReference>
<dbReference type="InterPro" id="IPR000055">
    <property type="entry name" value="Restrct_endonuc_typeI_TRD"/>
</dbReference>
<organism evidence="5">
    <name type="scientific">termite gut metagenome</name>
    <dbReference type="NCBI Taxonomy" id="433724"/>
    <lineage>
        <taxon>unclassified sequences</taxon>
        <taxon>metagenomes</taxon>
        <taxon>organismal metagenomes</taxon>
    </lineage>
</organism>
<dbReference type="GO" id="GO:0003677">
    <property type="term" value="F:DNA binding"/>
    <property type="evidence" value="ECO:0007669"/>
    <property type="project" value="UniProtKB-KW"/>
</dbReference>
<dbReference type="AlphaFoldDB" id="A0A5J4Q0M6"/>
<proteinExistence type="inferred from homology"/>
<evidence type="ECO:0000256" key="2">
    <source>
        <dbReference type="ARBA" id="ARBA00022747"/>
    </source>
</evidence>
<dbReference type="EMBL" id="SNRY01005579">
    <property type="protein sequence ID" value="KAA6314600.1"/>
    <property type="molecule type" value="Genomic_DNA"/>
</dbReference>
<feature type="domain" description="Type I restriction modification DNA specificity" evidence="4">
    <location>
        <begin position="61"/>
        <end position="205"/>
    </location>
</feature>
<dbReference type="Pfam" id="PF01420">
    <property type="entry name" value="Methylase_S"/>
    <property type="match status" value="1"/>
</dbReference>
<evidence type="ECO:0000256" key="3">
    <source>
        <dbReference type="ARBA" id="ARBA00023125"/>
    </source>
</evidence>
<keyword evidence="2" id="KW-0680">Restriction system</keyword>
<gene>
    <name evidence="5" type="ORF">EZS27_034810</name>
</gene>
<comment type="similarity">
    <text evidence="1">Belongs to the type-I restriction system S methylase family.</text>
</comment>
<protein>
    <recommendedName>
        <fullName evidence="4">Type I restriction modification DNA specificity domain-containing protein</fullName>
    </recommendedName>
</protein>
<dbReference type="PANTHER" id="PTHR30408">
    <property type="entry name" value="TYPE-1 RESTRICTION ENZYME ECOKI SPECIFICITY PROTEIN"/>
    <property type="match status" value="1"/>
</dbReference>
<reference evidence="5" key="1">
    <citation type="submission" date="2019-03" db="EMBL/GenBank/DDBJ databases">
        <title>Single cell metagenomics reveals metabolic interactions within the superorganism composed of flagellate Streblomastix strix and complex community of Bacteroidetes bacteria on its surface.</title>
        <authorList>
            <person name="Treitli S.C."/>
            <person name="Kolisko M."/>
            <person name="Husnik F."/>
            <person name="Keeling P."/>
            <person name="Hampl V."/>
        </authorList>
    </citation>
    <scope>NUCLEOTIDE SEQUENCE</scope>
    <source>
        <strain evidence="5">STM</strain>
    </source>
</reference>
<dbReference type="PANTHER" id="PTHR30408:SF13">
    <property type="entry name" value="TYPE I RESTRICTION ENZYME HINDI SPECIFICITY SUBUNIT"/>
    <property type="match status" value="1"/>
</dbReference>
<name>A0A5J4Q0M6_9ZZZZ</name>
<dbReference type="GO" id="GO:0009307">
    <property type="term" value="P:DNA restriction-modification system"/>
    <property type="evidence" value="ECO:0007669"/>
    <property type="project" value="UniProtKB-KW"/>
</dbReference>